<dbReference type="Gene3D" id="1.10.10.2840">
    <property type="entry name" value="PucR C-terminal helix-turn-helix domain"/>
    <property type="match status" value="1"/>
</dbReference>
<organism evidence="3 4">
    <name type="scientific">Saccharopolyspora rosea</name>
    <dbReference type="NCBI Taxonomy" id="524884"/>
    <lineage>
        <taxon>Bacteria</taxon>
        <taxon>Bacillati</taxon>
        <taxon>Actinomycetota</taxon>
        <taxon>Actinomycetes</taxon>
        <taxon>Pseudonocardiales</taxon>
        <taxon>Pseudonocardiaceae</taxon>
        <taxon>Saccharopolyspora</taxon>
    </lineage>
</organism>
<dbReference type="Pfam" id="PF13556">
    <property type="entry name" value="HTH_30"/>
    <property type="match status" value="1"/>
</dbReference>
<evidence type="ECO:0000259" key="2">
    <source>
        <dbReference type="Pfam" id="PF13556"/>
    </source>
</evidence>
<dbReference type="Pfam" id="PF07905">
    <property type="entry name" value="PucR"/>
    <property type="match status" value="1"/>
</dbReference>
<name>A0ABW3FQQ1_9PSEU</name>
<dbReference type="SUPFAM" id="SSF46689">
    <property type="entry name" value="Homeodomain-like"/>
    <property type="match status" value="1"/>
</dbReference>
<dbReference type="InterPro" id="IPR051448">
    <property type="entry name" value="CdaR-like_regulators"/>
</dbReference>
<reference evidence="4" key="1">
    <citation type="journal article" date="2019" name="Int. J. Syst. Evol. Microbiol.">
        <title>The Global Catalogue of Microorganisms (GCM) 10K type strain sequencing project: providing services to taxonomists for standard genome sequencing and annotation.</title>
        <authorList>
            <consortium name="The Broad Institute Genomics Platform"/>
            <consortium name="The Broad Institute Genome Sequencing Center for Infectious Disease"/>
            <person name="Wu L."/>
            <person name="Ma J."/>
        </authorList>
    </citation>
    <scope>NUCLEOTIDE SEQUENCE [LARGE SCALE GENOMIC DNA]</scope>
    <source>
        <strain evidence="4">CCUG 56401</strain>
    </source>
</reference>
<comment type="caution">
    <text evidence="3">The sequence shown here is derived from an EMBL/GenBank/DDBJ whole genome shotgun (WGS) entry which is preliminary data.</text>
</comment>
<gene>
    <name evidence="3" type="ORF">ACFQ16_09270</name>
</gene>
<feature type="domain" description="PucR C-terminal helix-turn-helix" evidence="2">
    <location>
        <begin position="442"/>
        <end position="499"/>
    </location>
</feature>
<sequence length="504" mass="52960">MALTVADVLDLPDLQLRLLTGDAGLDRQVRWAHVIELADPVPWLRGGELVLTIGLGIPSDAAGQRAYVRRLVDAGCAALGFAAGEVLDELPPAVLGTAEELGLPVIAVVGTTPFLAVAEAVARRHAEERSRHERLALAGQDAMARAALRTGHAGVLRELAAATAGEALLLDAAGTVRAASTPERDWHAVAVAAADRAAGSRGAIGLSHGEWDVHLQSLGSAGGWLALACPRPAVPHTRLLTNHAATLIGVGLAGVRSARVATHRHRSAVFSLMLDDTAGTGPLWQRCEQLCPLPPPPLEVAVLAHPDRSAGDLVPHVLDELSDVVGDVESAERAVVCPRPQGLVVVLPGREQPLGERLTARLSTVLGKPCAAGSAHALSRTEVPRAALRAARARRGPGYHDADDVGAWRLLRDALDPDGTARFTETVLAPLRAADTATVPTLAACLRAVLDRDGNLESAAQVLGIHRNTLRTRLRTAERAVGRPLDDPRTRLQLWLALTLADEG</sequence>
<proteinExistence type="predicted"/>
<dbReference type="InterPro" id="IPR012914">
    <property type="entry name" value="PucR_dom"/>
</dbReference>
<feature type="domain" description="Purine catabolism PurC-like" evidence="1">
    <location>
        <begin position="7"/>
        <end position="123"/>
    </location>
</feature>
<dbReference type="Proteomes" id="UP001597018">
    <property type="component" value="Unassembled WGS sequence"/>
</dbReference>
<dbReference type="InterPro" id="IPR009057">
    <property type="entry name" value="Homeodomain-like_sf"/>
</dbReference>
<accession>A0ABW3FQQ1</accession>
<dbReference type="InterPro" id="IPR025736">
    <property type="entry name" value="PucR_C-HTH_dom"/>
</dbReference>
<dbReference type="EMBL" id="JBHTIW010000004">
    <property type="protein sequence ID" value="MFD0919933.1"/>
    <property type="molecule type" value="Genomic_DNA"/>
</dbReference>
<dbReference type="PANTHER" id="PTHR33744">
    <property type="entry name" value="CARBOHYDRATE DIACID REGULATOR"/>
    <property type="match status" value="1"/>
</dbReference>
<dbReference type="InterPro" id="IPR042070">
    <property type="entry name" value="PucR_C-HTH_sf"/>
</dbReference>
<evidence type="ECO:0000313" key="3">
    <source>
        <dbReference type="EMBL" id="MFD0919933.1"/>
    </source>
</evidence>
<protein>
    <submittedName>
        <fullName evidence="3">PucR family transcriptional regulator</fullName>
    </submittedName>
</protein>
<evidence type="ECO:0000313" key="4">
    <source>
        <dbReference type="Proteomes" id="UP001597018"/>
    </source>
</evidence>
<evidence type="ECO:0000259" key="1">
    <source>
        <dbReference type="Pfam" id="PF07905"/>
    </source>
</evidence>
<dbReference type="RefSeq" id="WP_345601923.1">
    <property type="nucleotide sequence ID" value="NZ_BAABLT010000052.1"/>
</dbReference>
<dbReference type="PANTHER" id="PTHR33744:SF7">
    <property type="entry name" value="PUCR FAMILY TRANSCRIPTIONAL REGULATOR"/>
    <property type="match status" value="1"/>
</dbReference>
<keyword evidence="4" id="KW-1185">Reference proteome</keyword>